<keyword evidence="8" id="KW-0067">ATP-binding</keyword>
<dbReference type="CDD" id="cd00082">
    <property type="entry name" value="HisKA"/>
    <property type="match status" value="1"/>
</dbReference>
<evidence type="ECO:0000256" key="4">
    <source>
        <dbReference type="ARBA" id="ARBA00022553"/>
    </source>
</evidence>
<keyword evidence="5" id="KW-0808">Transferase</keyword>
<dbReference type="Pfam" id="PF02518">
    <property type="entry name" value="HATPase_c"/>
    <property type="match status" value="1"/>
</dbReference>
<dbReference type="PANTHER" id="PTHR45453:SF1">
    <property type="entry name" value="PHOSPHATE REGULON SENSOR PROTEIN PHOR"/>
    <property type="match status" value="1"/>
</dbReference>
<dbReference type="CDD" id="cd00075">
    <property type="entry name" value="HATPase"/>
    <property type="match status" value="1"/>
</dbReference>
<evidence type="ECO:0000256" key="8">
    <source>
        <dbReference type="ARBA" id="ARBA00022840"/>
    </source>
</evidence>
<dbReference type="InterPro" id="IPR050351">
    <property type="entry name" value="BphY/WalK/GraS-like"/>
</dbReference>
<dbReference type="FunFam" id="3.30.565.10:FF:000006">
    <property type="entry name" value="Sensor histidine kinase WalK"/>
    <property type="match status" value="1"/>
</dbReference>
<dbReference type="GO" id="GO:0005524">
    <property type="term" value="F:ATP binding"/>
    <property type="evidence" value="ECO:0007669"/>
    <property type="project" value="UniProtKB-KW"/>
</dbReference>
<dbReference type="OrthoDB" id="9813151at2"/>
<dbReference type="PRINTS" id="PR00344">
    <property type="entry name" value="BCTRLSENSOR"/>
</dbReference>
<dbReference type="InterPro" id="IPR005467">
    <property type="entry name" value="His_kinase_dom"/>
</dbReference>
<comment type="caution">
    <text evidence="12">The sequence shown here is derived from an EMBL/GenBank/DDBJ whole genome shotgun (WGS) entry which is preliminary data.</text>
</comment>
<evidence type="ECO:0000313" key="12">
    <source>
        <dbReference type="EMBL" id="RDI45492.1"/>
    </source>
</evidence>
<dbReference type="InterPro" id="IPR003594">
    <property type="entry name" value="HATPase_dom"/>
</dbReference>
<keyword evidence="13" id="KW-1185">Reference proteome</keyword>
<dbReference type="EC" id="2.7.13.3" evidence="3"/>
<sequence>MFRKTKIELVSLFTLVFFIVLTILGFSLYLFMERISYSSIDDRLRHKEAYLVQNSNEIKSEERERETERKVTYLFWDEKGNLLQSYPENAFYSRELASLKPTNDDKKVKTKSVGGHTYRILKHKVLKFEPQKVPSSATVQLVYNIDPEEKVLKKLLLLIAFGSVIGLAISFFAGLFLANKALIPIQRSWEKQAQFVGDASHELRTPLAIIQTQLERLFRHPTRTIEEEITSIYNGLSEVKRLSKMVGDLLTLARYDSNEQQLNPSSFSIDVLLESLVEQFQPIADMKEMELKKVIEKNINYFGDKERLHQLFVILLDNAIKYSYQNGQIVVMCKREGTSHLMINFKDNGKGISEDDLPYIFDRFYRSEKERNRATGGSGLGLSIAKWIVEAHGGQITAVSKLNEGSEFIIKLPLSNHPKAK</sequence>
<dbReference type="SUPFAM" id="SSF55874">
    <property type="entry name" value="ATPase domain of HSP90 chaperone/DNA topoisomerase II/histidine kinase"/>
    <property type="match status" value="1"/>
</dbReference>
<evidence type="ECO:0000256" key="3">
    <source>
        <dbReference type="ARBA" id="ARBA00012438"/>
    </source>
</evidence>
<keyword evidence="10" id="KW-1133">Transmembrane helix</keyword>
<dbReference type="EMBL" id="QQAY01000002">
    <property type="protein sequence ID" value="RDI45492.1"/>
    <property type="molecule type" value="Genomic_DNA"/>
</dbReference>
<dbReference type="GO" id="GO:0005886">
    <property type="term" value="C:plasma membrane"/>
    <property type="evidence" value="ECO:0007669"/>
    <property type="project" value="UniProtKB-SubCell"/>
</dbReference>
<evidence type="ECO:0000313" key="13">
    <source>
        <dbReference type="Proteomes" id="UP000255326"/>
    </source>
</evidence>
<evidence type="ECO:0000256" key="5">
    <source>
        <dbReference type="ARBA" id="ARBA00022679"/>
    </source>
</evidence>
<keyword evidence="10" id="KW-0812">Transmembrane</keyword>
<feature type="domain" description="Histidine kinase" evidence="11">
    <location>
        <begin position="198"/>
        <end position="416"/>
    </location>
</feature>
<protein>
    <recommendedName>
        <fullName evidence="3">histidine kinase</fullName>
        <ecNumber evidence="3">2.7.13.3</ecNumber>
    </recommendedName>
</protein>
<name>A0A370GP26_9BACI</name>
<dbReference type="SUPFAM" id="SSF47384">
    <property type="entry name" value="Homodimeric domain of signal transducing histidine kinase"/>
    <property type="match status" value="1"/>
</dbReference>
<evidence type="ECO:0000259" key="11">
    <source>
        <dbReference type="PROSITE" id="PS50109"/>
    </source>
</evidence>
<dbReference type="PROSITE" id="PS50109">
    <property type="entry name" value="HIS_KIN"/>
    <property type="match status" value="1"/>
</dbReference>
<dbReference type="InterPro" id="IPR036890">
    <property type="entry name" value="HATPase_C_sf"/>
</dbReference>
<dbReference type="SMART" id="SM00388">
    <property type="entry name" value="HisKA"/>
    <property type="match status" value="1"/>
</dbReference>
<dbReference type="InterPro" id="IPR036097">
    <property type="entry name" value="HisK_dim/P_sf"/>
</dbReference>
<dbReference type="Proteomes" id="UP000255326">
    <property type="component" value="Unassembled WGS sequence"/>
</dbReference>
<evidence type="ECO:0000256" key="7">
    <source>
        <dbReference type="ARBA" id="ARBA00022777"/>
    </source>
</evidence>
<evidence type="ECO:0000256" key="6">
    <source>
        <dbReference type="ARBA" id="ARBA00022741"/>
    </source>
</evidence>
<dbReference type="Gene3D" id="3.30.565.10">
    <property type="entry name" value="Histidine kinase-like ATPase, C-terminal domain"/>
    <property type="match status" value="1"/>
</dbReference>
<dbReference type="AlphaFoldDB" id="A0A370GP26"/>
<dbReference type="Gene3D" id="1.10.287.130">
    <property type="match status" value="1"/>
</dbReference>
<evidence type="ECO:0000256" key="10">
    <source>
        <dbReference type="SAM" id="Phobius"/>
    </source>
</evidence>
<comment type="subcellular location">
    <subcellularLocation>
        <location evidence="2">Cell membrane</location>
        <topology evidence="2">Multi-pass membrane protein</topology>
    </subcellularLocation>
</comment>
<dbReference type="PANTHER" id="PTHR45453">
    <property type="entry name" value="PHOSPHATE REGULON SENSOR PROTEIN PHOR"/>
    <property type="match status" value="1"/>
</dbReference>
<dbReference type="GO" id="GO:0000155">
    <property type="term" value="F:phosphorelay sensor kinase activity"/>
    <property type="evidence" value="ECO:0007669"/>
    <property type="project" value="InterPro"/>
</dbReference>
<proteinExistence type="predicted"/>
<keyword evidence="10" id="KW-0472">Membrane</keyword>
<feature type="transmembrane region" description="Helical" evidence="10">
    <location>
        <begin position="12"/>
        <end position="31"/>
    </location>
</feature>
<accession>A0A370GP26</accession>
<keyword evidence="6" id="KW-0547">Nucleotide-binding</keyword>
<gene>
    <name evidence="12" type="ORF">DFR59_102120</name>
</gene>
<dbReference type="RefSeq" id="WP_114744352.1">
    <property type="nucleotide sequence ID" value="NZ_QQAY01000002.1"/>
</dbReference>
<dbReference type="GO" id="GO:0016036">
    <property type="term" value="P:cellular response to phosphate starvation"/>
    <property type="evidence" value="ECO:0007669"/>
    <property type="project" value="TreeGrafter"/>
</dbReference>
<dbReference type="GO" id="GO:0004721">
    <property type="term" value="F:phosphoprotein phosphatase activity"/>
    <property type="evidence" value="ECO:0007669"/>
    <property type="project" value="TreeGrafter"/>
</dbReference>
<evidence type="ECO:0000256" key="2">
    <source>
        <dbReference type="ARBA" id="ARBA00004651"/>
    </source>
</evidence>
<dbReference type="InterPro" id="IPR004358">
    <property type="entry name" value="Sig_transdc_His_kin-like_C"/>
</dbReference>
<dbReference type="Pfam" id="PF00512">
    <property type="entry name" value="HisKA"/>
    <property type="match status" value="1"/>
</dbReference>
<evidence type="ECO:0000256" key="9">
    <source>
        <dbReference type="ARBA" id="ARBA00023012"/>
    </source>
</evidence>
<feature type="transmembrane region" description="Helical" evidence="10">
    <location>
        <begin position="155"/>
        <end position="178"/>
    </location>
</feature>
<comment type="catalytic activity">
    <reaction evidence="1">
        <text>ATP + protein L-histidine = ADP + protein N-phospho-L-histidine.</text>
        <dbReference type="EC" id="2.7.13.3"/>
    </reaction>
</comment>
<keyword evidence="7" id="KW-0418">Kinase</keyword>
<organism evidence="12 13">
    <name type="scientific">Falsibacillus pallidus</name>
    <dbReference type="NCBI Taxonomy" id="493781"/>
    <lineage>
        <taxon>Bacteria</taxon>
        <taxon>Bacillati</taxon>
        <taxon>Bacillota</taxon>
        <taxon>Bacilli</taxon>
        <taxon>Bacillales</taxon>
        <taxon>Bacillaceae</taxon>
        <taxon>Falsibacillus</taxon>
    </lineage>
</organism>
<reference evidence="12 13" key="1">
    <citation type="submission" date="2018-07" db="EMBL/GenBank/DDBJ databases">
        <title>Genomic Encyclopedia of Type Strains, Phase IV (KMG-IV): sequencing the most valuable type-strain genomes for metagenomic binning, comparative biology and taxonomic classification.</title>
        <authorList>
            <person name="Goeker M."/>
        </authorList>
    </citation>
    <scope>NUCLEOTIDE SEQUENCE [LARGE SCALE GENOMIC DNA]</scope>
    <source>
        <strain evidence="12 13">DSM 25281</strain>
    </source>
</reference>
<evidence type="ECO:0000256" key="1">
    <source>
        <dbReference type="ARBA" id="ARBA00000085"/>
    </source>
</evidence>
<dbReference type="InterPro" id="IPR003661">
    <property type="entry name" value="HisK_dim/P_dom"/>
</dbReference>
<keyword evidence="9" id="KW-0902">Two-component regulatory system</keyword>
<keyword evidence="4" id="KW-0597">Phosphoprotein</keyword>
<dbReference type="SMART" id="SM00387">
    <property type="entry name" value="HATPase_c"/>
    <property type="match status" value="1"/>
</dbReference>